<feature type="compositionally biased region" description="Basic and acidic residues" evidence="9">
    <location>
        <begin position="318"/>
        <end position="339"/>
    </location>
</feature>
<keyword evidence="7" id="KW-0862">Zinc</keyword>
<sequence length="357" mass="39710">MEYFCHACTQQGRLRDGNCGRCGSGFVEEIPNDVELQSHPRRFTMGDTPINQPNTHSNPIEDLLGLVFGAQRRQPTETREPTQNRPFVPPSPPANTATHPHTRRRGYVMVGDPSNPMTFAFGGSEGERSTGSTRSDQAIDDDHFNPSAPSLSDFLANSFQPPPINRATHPETQPSTQPAEGIGIGGYIQSLITSLMGSNDVPEVLFNNGQAHFGDYILSQGAFDRFVDELMQTQDTGAIIPASDERIAELHKGVVDKEWISAQDITDCSICKDDFEVNDTYTSMPCKHAFHPDCLLPWLRHNGTCPVCRHSIAMDREEWDSRRQEQRRGHSRRESDDPTRNMPGSFAAFGVQPEDVD</sequence>
<dbReference type="PANTHER" id="PTHR15710:SF243">
    <property type="entry name" value="E3 UBIQUITIN-PROTEIN LIGASE PRAJA-2 ISOFORM X1"/>
    <property type="match status" value="1"/>
</dbReference>
<evidence type="ECO:0000256" key="5">
    <source>
        <dbReference type="ARBA" id="ARBA00022771"/>
    </source>
</evidence>
<evidence type="ECO:0000256" key="2">
    <source>
        <dbReference type="ARBA" id="ARBA00012483"/>
    </source>
</evidence>
<gene>
    <name evidence="11" type="ORF">E3P99_01390</name>
</gene>
<comment type="catalytic activity">
    <reaction evidence="1">
        <text>S-ubiquitinyl-[E2 ubiquitin-conjugating enzyme]-L-cysteine + [acceptor protein]-L-lysine = [E2 ubiquitin-conjugating enzyme]-L-cysteine + N(6)-ubiquitinyl-[acceptor protein]-L-lysine.</text>
        <dbReference type="EC" id="2.3.2.27"/>
    </reaction>
</comment>
<organism evidence="11 12">
    <name type="scientific">Wallemia hederae</name>
    <dbReference type="NCBI Taxonomy" id="1540922"/>
    <lineage>
        <taxon>Eukaryota</taxon>
        <taxon>Fungi</taxon>
        <taxon>Dikarya</taxon>
        <taxon>Basidiomycota</taxon>
        <taxon>Wallemiomycotina</taxon>
        <taxon>Wallemiomycetes</taxon>
        <taxon>Wallemiales</taxon>
        <taxon>Wallemiaceae</taxon>
        <taxon>Wallemia</taxon>
    </lineage>
</organism>
<protein>
    <recommendedName>
        <fullName evidence="2">RING-type E3 ubiquitin transferase</fullName>
        <ecNumber evidence="2">2.3.2.27</ecNumber>
    </recommendedName>
</protein>
<dbReference type="PANTHER" id="PTHR15710">
    <property type="entry name" value="E3 UBIQUITIN-PROTEIN LIGASE PRAJA"/>
    <property type="match status" value="1"/>
</dbReference>
<dbReference type="PROSITE" id="PS50089">
    <property type="entry name" value="ZF_RING_2"/>
    <property type="match status" value="1"/>
</dbReference>
<evidence type="ECO:0000313" key="12">
    <source>
        <dbReference type="Proteomes" id="UP000310189"/>
    </source>
</evidence>
<name>A0A4T0FT31_9BASI</name>
<proteinExistence type="predicted"/>
<dbReference type="InterPro" id="IPR013083">
    <property type="entry name" value="Znf_RING/FYVE/PHD"/>
</dbReference>
<dbReference type="GO" id="GO:0061630">
    <property type="term" value="F:ubiquitin protein ligase activity"/>
    <property type="evidence" value="ECO:0007669"/>
    <property type="project" value="UniProtKB-EC"/>
</dbReference>
<keyword evidence="3" id="KW-0808">Transferase</keyword>
<evidence type="ECO:0000313" key="11">
    <source>
        <dbReference type="EMBL" id="TIA90844.1"/>
    </source>
</evidence>
<evidence type="ECO:0000256" key="8">
    <source>
        <dbReference type="PROSITE-ProRule" id="PRU00175"/>
    </source>
</evidence>
<dbReference type="Proteomes" id="UP000310189">
    <property type="component" value="Unassembled WGS sequence"/>
</dbReference>
<keyword evidence="6" id="KW-0833">Ubl conjugation pathway</keyword>
<keyword evidence="4" id="KW-0479">Metal-binding</keyword>
<evidence type="ECO:0000256" key="1">
    <source>
        <dbReference type="ARBA" id="ARBA00000900"/>
    </source>
</evidence>
<dbReference type="SUPFAM" id="SSF57850">
    <property type="entry name" value="RING/U-box"/>
    <property type="match status" value="1"/>
</dbReference>
<dbReference type="EMBL" id="SPNW01000016">
    <property type="protein sequence ID" value="TIA90844.1"/>
    <property type="molecule type" value="Genomic_DNA"/>
</dbReference>
<feature type="region of interest" description="Disordered" evidence="9">
    <location>
        <begin position="318"/>
        <end position="357"/>
    </location>
</feature>
<reference evidence="11 12" key="1">
    <citation type="submission" date="2019-03" db="EMBL/GenBank/DDBJ databases">
        <title>Sequencing 23 genomes of Wallemia ichthyophaga.</title>
        <authorList>
            <person name="Gostincar C."/>
        </authorList>
    </citation>
    <scope>NUCLEOTIDE SEQUENCE [LARGE SCALE GENOMIC DNA]</scope>
    <source>
        <strain evidence="11 12">EXF-5753</strain>
    </source>
</reference>
<dbReference type="Gene3D" id="3.30.40.10">
    <property type="entry name" value="Zinc/RING finger domain, C3HC4 (zinc finger)"/>
    <property type="match status" value="1"/>
</dbReference>
<dbReference type="OrthoDB" id="8062037at2759"/>
<dbReference type="Pfam" id="PF13639">
    <property type="entry name" value="zf-RING_2"/>
    <property type="match status" value="1"/>
</dbReference>
<accession>A0A4T0FT31</accession>
<dbReference type="GO" id="GO:0005737">
    <property type="term" value="C:cytoplasm"/>
    <property type="evidence" value="ECO:0007669"/>
    <property type="project" value="TreeGrafter"/>
</dbReference>
<evidence type="ECO:0000259" key="10">
    <source>
        <dbReference type="PROSITE" id="PS50089"/>
    </source>
</evidence>
<evidence type="ECO:0000256" key="9">
    <source>
        <dbReference type="SAM" id="MobiDB-lite"/>
    </source>
</evidence>
<dbReference type="AlphaFoldDB" id="A0A4T0FT31"/>
<feature type="compositionally biased region" description="Polar residues" evidence="9">
    <location>
        <begin position="147"/>
        <end position="159"/>
    </location>
</feature>
<evidence type="ECO:0000256" key="3">
    <source>
        <dbReference type="ARBA" id="ARBA00022679"/>
    </source>
</evidence>
<evidence type="ECO:0000256" key="6">
    <source>
        <dbReference type="ARBA" id="ARBA00022786"/>
    </source>
</evidence>
<keyword evidence="5 8" id="KW-0863">Zinc-finger</keyword>
<dbReference type="FunFam" id="3.30.40.10:FF:000127">
    <property type="entry name" value="E3 ubiquitin-protein ligase RNF181"/>
    <property type="match status" value="1"/>
</dbReference>
<feature type="domain" description="RING-type" evidence="10">
    <location>
        <begin position="268"/>
        <end position="309"/>
    </location>
</feature>
<comment type="caution">
    <text evidence="11">The sequence shown here is derived from an EMBL/GenBank/DDBJ whole genome shotgun (WGS) entry which is preliminary data.</text>
</comment>
<dbReference type="SMART" id="SM00184">
    <property type="entry name" value="RING"/>
    <property type="match status" value="1"/>
</dbReference>
<dbReference type="GO" id="GO:0008270">
    <property type="term" value="F:zinc ion binding"/>
    <property type="evidence" value="ECO:0007669"/>
    <property type="project" value="UniProtKB-KW"/>
</dbReference>
<keyword evidence="12" id="KW-1185">Reference proteome</keyword>
<dbReference type="EC" id="2.3.2.27" evidence="2"/>
<evidence type="ECO:0000256" key="7">
    <source>
        <dbReference type="ARBA" id="ARBA00022833"/>
    </source>
</evidence>
<dbReference type="GO" id="GO:0016567">
    <property type="term" value="P:protein ubiquitination"/>
    <property type="evidence" value="ECO:0007669"/>
    <property type="project" value="TreeGrafter"/>
</dbReference>
<evidence type="ECO:0000256" key="4">
    <source>
        <dbReference type="ARBA" id="ARBA00022723"/>
    </source>
</evidence>
<feature type="region of interest" description="Disordered" evidence="9">
    <location>
        <begin position="74"/>
        <end position="177"/>
    </location>
</feature>
<dbReference type="InterPro" id="IPR001841">
    <property type="entry name" value="Znf_RING"/>
</dbReference>